<organism evidence="3 4">
    <name type="scientific">Dethiobacter alkaliphilus AHT 1</name>
    <dbReference type="NCBI Taxonomy" id="555088"/>
    <lineage>
        <taxon>Bacteria</taxon>
        <taxon>Bacillati</taxon>
        <taxon>Bacillota</taxon>
        <taxon>Dethiobacteria</taxon>
        <taxon>Dethiobacterales</taxon>
        <taxon>Dethiobacteraceae</taxon>
        <taxon>Dethiobacter</taxon>
    </lineage>
</organism>
<evidence type="ECO:0000313" key="4">
    <source>
        <dbReference type="Proteomes" id="UP000006443"/>
    </source>
</evidence>
<dbReference type="RefSeq" id="WP_008516502.1">
    <property type="nucleotide sequence ID" value="NZ_ACJM01000007.1"/>
</dbReference>
<dbReference type="eggNOG" id="COG1316">
    <property type="taxonomic scope" value="Bacteria"/>
</dbReference>
<dbReference type="PANTHER" id="PTHR33392:SF6">
    <property type="entry name" value="POLYISOPRENYL-TEICHOIC ACID--PEPTIDOGLYCAN TEICHOIC ACID TRANSFERASE TAGU"/>
    <property type="match status" value="1"/>
</dbReference>
<dbReference type="Proteomes" id="UP000006443">
    <property type="component" value="Unassembled WGS sequence"/>
</dbReference>
<dbReference type="Gene3D" id="3.40.630.190">
    <property type="entry name" value="LCP protein"/>
    <property type="match status" value="1"/>
</dbReference>
<keyword evidence="4" id="KW-1185">Reference proteome</keyword>
<dbReference type="NCBIfam" id="TIGR00350">
    <property type="entry name" value="lytR_cpsA_psr"/>
    <property type="match status" value="1"/>
</dbReference>
<dbReference type="InterPro" id="IPR004474">
    <property type="entry name" value="LytR_CpsA_psr"/>
</dbReference>
<dbReference type="PANTHER" id="PTHR33392">
    <property type="entry name" value="POLYISOPRENYL-TEICHOIC ACID--PEPTIDOGLYCAN TEICHOIC ACID TRANSFERASE TAGU"/>
    <property type="match status" value="1"/>
</dbReference>
<evidence type="ECO:0000313" key="3">
    <source>
        <dbReference type="EMBL" id="EEG77509.1"/>
    </source>
</evidence>
<dbReference type="AlphaFoldDB" id="C0GGR8"/>
<comment type="caution">
    <text evidence="3">The sequence shown here is derived from an EMBL/GenBank/DDBJ whole genome shotgun (WGS) entry which is preliminary data.</text>
</comment>
<dbReference type="EMBL" id="ACJM01000007">
    <property type="protein sequence ID" value="EEG77509.1"/>
    <property type="molecule type" value="Genomic_DNA"/>
</dbReference>
<comment type="similarity">
    <text evidence="1">Belongs to the LytR/CpsA/Psr (LCP) family.</text>
</comment>
<evidence type="ECO:0000259" key="2">
    <source>
        <dbReference type="Pfam" id="PF03816"/>
    </source>
</evidence>
<sequence>MTMLKKKILIIMAAVMVVALLAGAYPLYTAYRTYQVISDPPAEKEEVTQETETVEKEPAKLLTEPTYNLLVYGIDTGEWVNGTYRSGPARADTILLLQLNLEDNSASMLSIPRDTLVKIPGRGDDKINHAHAFGGAELLVETVESFVGVPVDYYLQVNYKLFSEIVDGMGGIEFDLDRTISARGMRLEPGPQVLDGDQAFAVVSFRRERMGDIGRVQRQQRFVGAVAREVRSSTPRQLLSILYSSWKHVKTNISMAEAAELITASRDIKESNVNQAMVPGWFYNRSGISYWRADDKETKALLEELFFQQTSGL</sequence>
<gene>
    <name evidence="3" type="ORF">DealDRAFT_1632</name>
</gene>
<dbReference type="Pfam" id="PF03816">
    <property type="entry name" value="LytR_cpsA_psr"/>
    <property type="match status" value="1"/>
</dbReference>
<proteinExistence type="inferred from homology"/>
<protein>
    <submittedName>
        <fullName evidence="3">Cell envelope-related transcriptional attenuator</fullName>
    </submittedName>
</protein>
<evidence type="ECO:0000256" key="1">
    <source>
        <dbReference type="ARBA" id="ARBA00006068"/>
    </source>
</evidence>
<reference evidence="3 4" key="1">
    <citation type="submission" date="2009-02" db="EMBL/GenBank/DDBJ databases">
        <title>Sequencing of the draft genome and assembly of Dethiobacter alkaliphilus AHT 1.</title>
        <authorList>
            <consortium name="US DOE Joint Genome Institute (JGI-PGF)"/>
            <person name="Lucas S."/>
            <person name="Copeland A."/>
            <person name="Lapidus A."/>
            <person name="Glavina del Rio T."/>
            <person name="Dalin E."/>
            <person name="Tice H."/>
            <person name="Bruce D."/>
            <person name="Goodwin L."/>
            <person name="Pitluck S."/>
            <person name="Larimer F."/>
            <person name="Land M.L."/>
            <person name="Hauser L."/>
            <person name="Muyzer G."/>
        </authorList>
    </citation>
    <scope>NUCLEOTIDE SEQUENCE [LARGE SCALE GENOMIC DNA]</scope>
    <source>
        <strain evidence="3 4">AHT 1</strain>
    </source>
</reference>
<name>C0GGR8_DETAL</name>
<dbReference type="InterPro" id="IPR050922">
    <property type="entry name" value="LytR/CpsA/Psr_CW_biosynth"/>
</dbReference>
<dbReference type="STRING" id="555088.DealDRAFT_1632"/>
<accession>C0GGR8</accession>
<feature type="domain" description="Cell envelope-related transcriptional attenuator" evidence="2">
    <location>
        <begin position="90"/>
        <end position="231"/>
    </location>
</feature>